<keyword evidence="2 4" id="KW-0560">Oxidoreductase</keyword>
<gene>
    <name evidence="3" type="ORF">QE207_00865</name>
    <name evidence="4" type="ORF">QE207_00945</name>
</gene>
<dbReference type="EMBL" id="CP123492">
    <property type="protein sequence ID" value="WGL93917.1"/>
    <property type="molecule type" value="Genomic_DNA"/>
</dbReference>
<dbReference type="PRINTS" id="PR00081">
    <property type="entry name" value="GDHRDH"/>
</dbReference>
<dbReference type="InterPro" id="IPR002347">
    <property type="entry name" value="SDR_fam"/>
</dbReference>
<geneLocation type="plasmid" evidence="4 5">
    <name>paIh2</name>
</geneLocation>
<dbReference type="RefSeq" id="WP_280628347.1">
    <property type="nucleotide sequence ID" value="NZ_CP123492.1"/>
</dbReference>
<dbReference type="Gene3D" id="3.40.50.720">
    <property type="entry name" value="NAD(P)-binding Rossmann-like Domain"/>
    <property type="match status" value="1"/>
</dbReference>
<dbReference type="Proteomes" id="UP001177597">
    <property type="component" value="Plasmid paIh2"/>
</dbReference>
<dbReference type="PANTHER" id="PTHR43477">
    <property type="entry name" value="DIHYDROANTICAPSIN 7-DEHYDROGENASE"/>
    <property type="match status" value="1"/>
</dbReference>
<dbReference type="InterPro" id="IPR036291">
    <property type="entry name" value="NAD(P)-bd_dom_sf"/>
</dbReference>
<dbReference type="Pfam" id="PF13561">
    <property type="entry name" value="adh_short_C2"/>
    <property type="match status" value="1"/>
</dbReference>
<name>A0AA95K6F9_9GAMM</name>
<dbReference type="EC" id="1.-.-.-" evidence="4"/>
<protein>
    <submittedName>
        <fullName evidence="4">SDR family NAD(P)-dependent oxidoreductase</fullName>
        <ecNumber evidence="4">1.-.-.-</ecNumber>
    </submittedName>
</protein>
<dbReference type="PANTHER" id="PTHR43477:SF1">
    <property type="entry name" value="DIHYDROANTICAPSIN 7-DEHYDROGENASE"/>
    <property type="match status" value="1"/>
</dbReference>
<keyword evidence="4" id="KW-0614">Plasmid</keyword>
<dbReference type="InterPro" id="IPR051122">
    <property type="entry name" value="SDR_DHRS6-like"/>
</dbReference>
<dbReference type="GO" id="GO:0016491">
    <property type="term" value="F:oxidoreductase activity"/>
    <property type="evidence" value="ECO:0007669"/>
    <property type="project" value="UniProtKB-KW"/>
</dbReference>
<comment type="similarity">
    <text evidence="1">Belongs to the short-chain dehydrogenases/reductases (SDR) family.</text>
</comment>
<dbReference type="AlphaFoldDB" id="A0AA95K6F9"/>
<evidence type="ECO:0000256" key="1">
    <source>
        <dbReference type="ARBA" id="ARBA00006484"/>
    </source>
</evidence>
<proteinExistence type="inferred from homology"/>
<dbReference type="SUPFAM" id="SSF51735">
    <property type="entry name" value="NAD(P)-binding Rossmann-fold domains"/>
    <property type="match status" value="1"/>
</dbReference>
<accession>A0AA95K6F9</accession>
<evidence type="ECO:0000313" key="4">
    <source>
        <dbReference type="EMBL" id="WGL93917.1"/>
    </source>
</evidence>
<dbReference type="PRINTS" id="PR00080">
    <property type="entry name" value="SDRFAMILY"/>
</dbReference>
<organism evidence="4 5">
    <name type="scientific">Arsenophonus nasoniae</name>
    <name type="common">son-killer infecting Nasonia vitripennis</name>
    <dbReference type="NCBI Taxonomy" id="638"/>
    <lineage>
        <taxon>Bacteria</taxon>
        <taxon>Pseudomonadati</taxon>
        <taxon>Pseudomonadota</taxon>
        <taxon>Gammaproteobacteria</taxon>
        <taxon>Enterobacterales</taxon>
        <taxon>Morganellaceae</taxon>
        <taxon>Arsenophonus</taxon>
    </lineage>
</organism>
<evidence type="ECO:0000313" key="5">
    <source>
        <dbReference type="Proteomes" id="UP001177597"/>
    </source>
</evidence>
<sequence length="234" mass="25489">MKKILITGHASGIGDYAIRQFHSQGYEVIGLDLNINKDLDKAILQIACDLTDENQVIKTFGQLPHIDYAVNCAGVSGVRKPILALTSENIIDSFRSIFMPTFYAVQQEIKLMKEKESLSKIINIASSTASMGANNMAAYSCAKAAIVNLTKVCAVENAPNILVNSISPATIDTPMIRKKYHGRLPDYSKMYLTGNCGTPGDVFSVISMLIQNNFITGQDIVIDGGYSSAFLLRL</sequence>
<evidence type="ECO:0000313" key="3">
    <source>
        <dbReference type="EMBL" id="WGL93914.1"/>
    </source>
</evidence>
<evidence type="ECO:0000256" key="2">
    <source>
        <dbReference type="ARBA" id="ARBA00023002"/>
    </source>
</evidence>
<dbReference type="CDD" id="cd05233">
    <property type="entry name" value="SDR_c"/>
    <property type="match status" value="1"/>
</dbReference>
<reference evidence="4" key="1">
    <citation type="submission" date="2023-04" db="EMBL/GenBank/DDBJ databases">
        <title>Genome dynamics across the evolutionary transition to endosymbiosis.</title>
        <authorList>
            <person name="Siozios S."/>
            <person name="Nadal-Jimenez P."/>
            <person name="Azagi T."/>
            <person name="Sprong H."/>
            <person name="Frost C.L."/>
            <person name="Parratt S.R."/>
            <person name="Taylor G."/>
            <person name="Brettell L."/>
            <person name="Lew K.C."/>
            <person name="Croft L."/>
            <person name="King K.C."/>
            <person name="Brockhurst M.A."/>
            <person name="Hypsa V."/>
            <person name="Novakova E."/>
            <person name="Darby A.C."/>
            <person name="Hurst G.D.D."/>
        </authorList>
    </citation>
    <scope>NUCLEOTIDE SEQUENCE</scope>
    <source>
        <strain evidence="4">AIh</strain>
        <plasmid evidence="4">paIh2</plasmid>
    </source>
</reference>
<dbReference type="EMBL" id="CP123492">
    <property type="protein sequence ID" value="WGL93914.1"/>
    <property type="molecule type" value="Genomic_DNA"/>
</dbReference>